<proteinExistence type="predicted"/>
<accession>A0A7R9EJ52</accession>
<dbReference type="EMBL" id="OB797267">
    <property type="protein sequence ID" value="CAD7434208.1"/>
    <property type="molecule type" value="Genomic_DNA"/>
</dbReference>
<dbReference type="AlphaFoldDB" id="A0A7R9EJ52"/>
<gene>
    <name evidence="1" type="ORF">TMSB3V08_LOCUS10862</name>
</gene>
<sequence length="92" mass="10437">MSDCMPAIRIAIASCFQRERGITFGGSADCGDEVALWLSQYILGSDKNIRLGYYLTTVVSRRKVVNTAISKRGYSDFRDKDLNRHNTQRSDR</sequence>
<evidence type="ECO:0000313" key="1">
    <source>
        <dbReference type="EMBL" id="CAD7434208.1"/>
    </source>
</evidence>
<name>A0A7R9EJ52_9NEOP</name>
<organism evidence="1">
    <name type="scientific">Timema monikensis</name>
    <dbReference type="NCBI Taxonomy" id="170555"/>
    <lineage>
        <taxon>Eukaryota</taxon>
        <taxon>Metazoa</taxon>
        <taxon>Ecdysozoa</taxon>
        <taxon>Arthropoda</taxon>
        <taxon>Hexapoda</taxon>
        <taxon>Insecta</taxon>
        <taxon>Pterygota</taxon>
        <taxon>Neoptera</taxon>
        <taxon>Polyneoptera</taxon>
        <taxon>Phasmatodea</taxon>
        <taxon>Timematodea</taxon>
        <taxon>Timematoidea</taxon>
        <taxon>Timematidae</taxon>
        <taxon>Timema</taxon>
    </lineage>
</organism>
<reference evidence="1" key="1">
    <citation type="submission" date="2020-11" db="EMBL/GenBank/DDBJ databases">
        <authorList>
            <person name="Tran Van P."/>
        </authorList>
    </citation>
    <scope>NUCLEOTIDE SEQUENCE</scope>
</reference>
<protein>
    <submittedName>
        <fullName evidence="1">Uncharacterized protein</fullName>
    </submittedName>
</protein>